<dbReference type="InterPro" id="IPR057326">
    <property type="entry name" value="KR_dom"/>
</dbReference>
<feature type="domain" description="Ketosynthase family 3 (KS3)" evidence="6">
    <location>
        <begin position="788"/>
        <end position="1215"/>
    </location>
</feature>
<keyword evidence="8" id="KW-1185">Reference proteome</keyword>
<evidence type="ECO:0000256" key="1">
    <source>
        <dbReference type="ARBA" id="ARBA00022450"/>
    </source>
</evidence>
<evidence type="ECO:0000259" key="5">
    <source>
        <dbReference type="PROSITE" id="PS50075"/>
    </source>
</evidence>
<protein>
    <submittedName>
        <fullName evidence="7">Acyl transferase domain-containing protein</fullName>
    </submittedName>
</protein>
<dbReference type="InterPro" id="IPR014030">
    <property type="entry name" value="Ketoacyl_synth_N"/>
</dbReference>
<comment type="caution">
    <text evidence="7">The sequence shown here is derived from an EMBL/GenBank/DDBJ whole genome shotgun (WGS) entry which is preliminary data.</text>
</comment>
<gene>
    <name evidence="7" type="ORF">JD81_02524</name>
</gene>
<dbReference type="GO" id="GO:0006633">
    <property type="term" value="P:fatty acid biosynthetic process"/>
    <property type="evidence" value="ECO:0007669"/>
    <property type="project" value="InterPro"/>
</dbReference>
<dbReference type="InterPro" id="IPR020806">
    <property type="entry name" value="PKS_PP-bd"/>
</dbReference>
<dbReference type="InterPro" id="IPR014043">
    <property type="entry name" value="Acyl_transferase_dom"/>
</dbReference>
<dbReference type="PANTHER" id="PTHR43775:SF51">
    <property type="entry name" value="INACTIVE PHENOLPHTHIOCEROL SYNTHESIS POLYKETIDE SYNTHASE TYPE I PKS1-RELATED"/>
    <property type="match status" value="1"/>
</dbReference>
<dbReference type="SUPFAM" id="SSF55048">
    <property type="entry name" value="Probable ACP-binding domain of malonyl-CoA ACP transacylase"/>
    <property type="match status" value="1"/>
</dbReference>
<dbReference type="SMART" id="SM01294">
    <property type="entry name" value="PKS_PP_betabranch"/>
    <property type="match status" value="1"/>
</dbReference>
<dbReference type="FunFam" id="3.40.47.10:FF:000019">
    <property type="entry name" value="Polyketide synthase type I"/>
    <property type="match status" value="2"/>
</dbReference>
<dbReference type="GO" id="GO:0004312">
    <property type="term" value="F:fatty acid synthase activity"/>
    <property type="evidence" value="ECO:0007669"/>
    <property type="project" value="TreeGrafter"/>
</dbReference>
<dbReference type="Proteomes" id="UP000319728">
    <property type="component" value="Unassembled WGS sequence"/>
</dbReference>
<keyword evidence="1" id="KW-0596">Phosphopantetheine</keyword>
<reference evidence="7 8" key="1">
    <citation type="submission" date="2019-07" db="EMBL/GenBank/DDBJ databases">
        <title>R&amp;d 2014.</title>
        <authorList>
            <person name="Klenk H.-P."/>
        </authorList>
    </citation>
    <scope>NUCLEOTIDE SEQUENCE [LARGE SCALE GENOMIC DNA]</scope>
    <source>
        <strain evidence="7 8">DSM 43912</strain>
    </source>
</reference>
<dbReference type="CDD" id="cd08955">
    <property type="entry name" value="KR_2_FAS_SDR_x"/>
    <property type="match status" value="1"/>
</dbReference>
<dbReference type="InterPro" id="IPR036736">
    <property type="entry name" value="ACP-like_sf"/>
</dbReference>
<dbReference type="GO" id="GO:0005737">
    <property type="term" value="C:cytoplasm"/>
    <property type="evidence" value="ECO:0007669"/>
    <property type="project" value="TreeGrafter"/>
</dbReference>
<dbReference type="Pfam" id="PF22621">
    <property type="entry name" value="CurL-like_PKS_C"/>
    <property type="match status" value="1"/>
</dbReference>
<organism evidence="7 8">
    <name type="scientific">Micromonospora sagamiensis</name>
    <dbReference type="NCBI Taxonomy" id="47875"/>
    <lineage>
        <taxon>Bacteria</taxon>
        <taxon>Bacillati</taxon>
        <taxon>Actinomycetota</taxon>
        <taxon>Actinomycetes</taxon>
        <taxon>Micromonosporales</taxon>
        <taxon>Micromonosporaceae</taxon>
        <taxon>Micromonospora</taxon>
    </lineage>
</organism>
<dbReference type="CDD" id="cd00833">
    <property type="entry name" value="PKS"/>
    <property type="match status" value="2"/>
</dbReference>
<dbReference type="InterPro" id="IPR018201">
    <property type="entry name" value="Ketoacyl_synth_AS"/>
</dbReference>
<feature type="domain" description="Ketosynthase family 3 (KS3)" evidence="6">
    <location>
        <begin position="18"/>
        <end position="442"/>
    </location>
</feature>
<dbReference type="SMART" id="SM00822">
    <property type="entry name" value="PKS_KR"/>
    <property type="match status" value="1"/>
</dbReference>
<dbReference type="InterPro" id="IPR014031">
    <property type="entry name" value="Ketoacyl_synth_C"/>
</dbReference>
<sequence>MAPERSRPSDHTSPSVAAEPIAVIGLSCRFPGADDADAFWRLLVGGGDAITEVPRDRWDADALYDADLAEPGTTNSRWGGFVEGVDQFDPHFFGISPGEAASMDPQHRMLLEVTWEALERAGIVPARLGGSATGVYVGIGTDDYAQVAFADPANLNAYYVTGNALSVAVNRLSYLLDVHGPSLALDTGCSSSLVTVHLACQSLRSGETSLALAGGVNLILAPKATIGLSQTWMMAADGRCKSFDAAADGYVRGEGCGMVVLKRLADARRDGDPVLAVIRGTAMNQNGRGEALTAPHAGSQEAVVRDALRDAGVTPDQVDLIEAHGVGTPLADVVEATALTSVFGADRDADRPCALGAVKTNIGHLEMAAGIASLIKVVLSLQHGTIPPHLHLDTINPQTGLADAPFVLPAAPLPWPPAERPRLAGVNSFGLGGVNVHLVVAEPPADVPTAPVGPASARPGSADGGSGGPLVLPLSARNAAALRALAERYVTLLTTPDGPDFTTVCATATTGRTHFAHRLAVVAPDAPTAAARLTAWLAGTADPDVHHGVVAPVDTVPADPFVPENGGREPVSDAVSQAVRYVHGDDPTVPDAGRSPRVVLPTYPFQRKRYWIESRPADRAERRAEVPELVRLVAGAVPAERRDRLADAVAGLVAETLGTEYDTPIDPRQGFFALGMTSLMAVDLQNRLQRALGDAYRLPLTLVFQYSSVAALTDHLAREVFGLDTPAPARSLPAVPALTADALAALSEDEALSLLRRHLTDAATDLSPVKQALLALGRDTATARPPVAEPIAVVGAGCRFPGGVDSPAAFWDVLSQGMDTVGVVPADRWDVDGFFDPDPDAPGKSYTRAGHFLAGVDGFDAGFFGVSPREAVSLDPQQRLLLEVAWEALEHAGQVPDQLAGTRTGVFVGLISNEYMQLQLKLGDPTIIDTYYGTGGIGSAVAGRLSYLLGLHGPSLMVDTACSSSLVSVHLACRSLRSGETDLALAGGVNLMIIPESHIFLSRARALSPDGRCKTFDASADGYGRGEGCGVVVLKRLSDAQRDGDRVLAVIRGSAVNHDGPSSGLTVPNGLAQQELIRTALADAGVAPADVDYVEAHGTGTSLGDPIEVAALSAVLGDRRTADRPLLLGSVKANIGHLEAAAGVAGLIKSVLALRHGHLPPQVNVTTVNPRIALTDIPAEIPVAGTPWPRGDRPRVAGVSSFGMSGTNAHLVLGEAPEPSDTLGSVVELGRSVYVLPLSARDEAALRVVAQRYVDLLDGAGAPDFGLVCAAAAVTRSHFPHRLAVVAPDSAAAVVRLRGWLAGEEHHSVSHGTAPTGRRPRIGWLFTGQGAQSVGMARVLYGSEPVFRAELDRCAELLDAELEWPLLEVLFPSDGTDVLDRTGFTQPVLFAVEWALAGLWRRWGVEPDVVLGHSVGELVAASVAGVLSLEDGLRLVAARGRMMQALPAGGSMVAVSLPEEKVRPLLDGTGLVVAAVNSPVETVIAGPADVLDVVREKLAVDGVKTTALHVSHAFHSPLMEPMVPAFRETAKEISVQDPQCTVVSNVTGAVADAGYGSADYWVEHVSAPVRFADGMRAVLAQGCTVVQEVGPHPVLLAAGRQCVDDDGSVRWLPSLRRGRDDWQQLLTAVAGLYAQGVDLDWKAITDGIPTRAVDLPTYPFQRQRYWVDTSRLPRLRGSDDSDWLYQVDWRPQAITAAEDGSGPGQWLVFADAGGVAEAVVAALRAQGDRCHLVRAGDRYAALGHDVWQVAPGQPDHFRQLLGDTGAITGVVHLWSLDHAHAVPEDLTVAHERICASLLHLVQAVAPLDLAVSPRIWVVTSGAQAVAGESSPAAPYQVPVWGLGNVIGLEHPTLWGGLIDLDPEADDPAAALVASLRSSGGESQIAWRDGRSHVARVVRAGSAPSDDRPEISADGTHLVTGGLGALGLLVARWLVDRGARHVVLVGRRGPSEAAEETLCGLAEQGAQVRVFQGDIGQADDVRRILAEIETSMPPLRSVFHAAGVLDDGVLHQQSWDRFERVLAPKVIGAWHLHQLTRELPLDHFVLFSSIASLLGAPGQGNYAAANAFLDALAHHRHALGLPALSVNWGAWGDSGMAAALTDRDQQRWTARGIGIIPPEQGIRTLERIMVRPVPQVGVVPVDWTRYAEQYPLGAARPLLAELVRREPAADRSAAVTASGPRLRERYEAMPDAKRRTALTDHVTGELARILMLDEASLDPQKGLFDLGLDSLMALEFKNRVQATFDHEMPTTLLFNYPTVDAVVGYLDTVLFGQRQPEPESPPLTEPGDDLEALLDNLEQLSDDEIDRLFTNGSIAEGQA</sequence>
<dbReference type="SUPFAM" id="SSF52151">
    <property type="entry name" value="FabD/lysophospholipase-like"/>
    <property type="match status" value="1"/>
</dbReference>
<dbReference type="SUPFAM" id="SSF53901">
    <property type="entry name" value="Thiolase-like"/>
    <property type="match status" value="2"/>
</dbReference>
<evidence type="ECO:0000313" key="7">
    <source>
        <dbReference type="EMBL" id="TWJ29018.1"/>
    </source>
</evidence>
<dbReference type="Gene3D" id="3.40.50.720">
    <property type="entry name" value="NAD(P)-binding Rossmann-like Domain"/>
    <property type="match status" value="1"/>
</dbReference>
<dbReference type="Gene3D" id="1.10.1200.10">
    <property type="entry name" value="ACP-like"/>
    <property type="match status" value="2"/>
</dbReference>
<dbReference type="SMART" id="SM00825">
    <property type="entry name" value="PKS_KS"/>
    <property type="match status" value="2"/>
</dbReference>
<dbReference type="SMART" id="SM00827">
    <property type="entry name" value="PKS_AT"/>
    <property type="match status" value="1"/>
</dbReference>
<dbReference type="InterPro" id="IPR016036">
    <property type="entry name" value="Malonyl_transacylase_ACP-bd"/>
</dbReference>
<dbReference type="PROSITE" id="PS50075">
    <property type="entry name" value="CARRIER"/>
    <property type="match status" value="2"/>
</dbReference>
<dbReference type="InterPro" id="IPR001227">
    <property type="entry name" value="Ac_transferase_dom_sf"/>
</dbReference>
<dbReference type="GO" id="GO:0004315">
    <property type="term" value="F:3-oxoacyl-[acyl-carrier-protein] synthase activity"/>
    <property type="evidence" value="ECO:0007669"/>
    <property type="project" value="InterPro"/>
</dbReference>
<dbReference type="SMART" id="SM00823">
    <property type="entry name" value="PKS_PP"/>
    <property type="match status" value="2"/>
</dbReference>
<dbReference type="Pfam" id="PF08659">
    <property type="entry name" value="KR"/>
    <property type="match status" value="1"/>
</dbReference>
<dbReference type="SUPFAM" id="SSF47336">
    <property type="entry name" value="ACP-like"/>
    <property type="match status" value="2"/>
</dbReference>
<dbReference type="Pfam" id="PF16197">
    <property type="entry name" value="KAsynt_C_assoc"/>
    <property type="match status" value="1"/>
</dbReference>
<dbReference type="InterPro" id="IPR036291">
    <property type="entry name" value="NAD(P)-bd_dom_sf"/>
</dbReference>
<dbReference type="GO" id="GO:0005886">
    <property type="term" value="C:plasma membrane"/>
    <property type="evidence" value="ECO:0007669"/>
    <property type="project" value="TreeGrafter"/>
</dbReference>
<dbReference type="InterPro" id="IPR032821">
    <property type="entry name" value="PKS_assoc"/>
</dbReference>
<feature type="domain" description="Carrier" evidence="5">
    <location>
        <begin position="2192"/>
        <end position="2269"/>
    </location>
</feature>
<dbReference type="Pfam" id="PF02801">
    <property type="entry name" value="Ketoacyl-synt_C"/>
    <property type="match status" value="2"/>
</dbReference>
<dbReference type="InterPro" id="IPR020841">
    <property type="entry name" value="PKS_Beta-ketoAc_synthase_dom"/>
</dbReference>
<keyword evidence="4" id="KW-0012">Acyltransferase</keyword>
<proteinExistence type="predicted"/>
<dbReference type="InterPro" id="IPR016039">
    <property type="entry name" value="Thiolase-like"/>
</dbReference>
<keyword evidence="2" id="KW-0597">Phosphoprotein</keyword>
<dbReference type="PROSITE" id="PS52004">
    <property type="entry name" value="KS3_2"/>
    <property type="match status" value="2"/>
</dbReference>
<dbReference type="Pfam" id="PF00698">
    <property type="entry name" value="Acyl_transf_1"/>
    <property type="match status" value="1"/>
</dbReference>
<dbReference type="Pfam" id="PF00550">
    <property type="entry name" value="PP-binding"/>
    <property type="match status" value="2"/>
</dbReference>
<dbReference type="InterPro" id="IPR009081">
    <property type="entry name" value="PP-bd_ACP"/>
</dbReference>
<dbReference type="Pfam" id="PF00109">
    <property type="entry name" value="ketoacyl-synt"/>
    <property type="match status" value="2"/>
</dbReference>
<evidence type="ECO:0000256" key="2">
    <source>
        <dbReference type="ARBA" id="ARBA00022553"/>
    </source>
</evidence>
<evidence type="ECO:0000256" key="3">
    <source>
        <dbReference type="ARBA" id="ARBA00022679"/>
    </source>
</evidence>
<evidence type="ECO:0000313" key="8">
    <source>
        <dbReference type="Proteomes" id="UP000319728"/>
    </source>
</evidence>
<dbReference type="OrthoDB" id="9778690at2"/>
<dbReference type="GO" id="GO:0071770">
    <property type="term" value="P:DIM/DIP cell wall layer assembly"/>
    <property type="evidence" value="ECO:0007669"/>
    <property type="project" value="TreeGrafter"/>
</dbReference>
<name>A0A562WFR8_9ACTN</name>
<dbReference type="Gene3D" id="3.40.47.10">
    <property type="match status" value="2"/>
</dbReference>
<accession>A0A562WFR8</accession>
<evidence type="ECO:0000256" key="4">
    <source>
        <dbReference type="ARBA" id="ARBA00023315"/>
    </source>
</evidence>
<dbReference type="InterPro" id="IPR050091">
    <property type="entry name" value="PKS_NRPS_Biosynth_Enz"/>
</dbReference>
<dbReference type="PANTHER" id="PTHR43775">
    <property type="entry name" value="FATTY ACID SYNTHASE"/>
    <property type="match status" value="1"/>
</dbReference>
<dbReference type="InterPro" id="IPR016035">
    <property type="entry name" value="Acyl_Trfase/lysoPLipase"/>
</dbReference>
<dbReference type="Gene3D" id="3.30.70.3290">
    <property type="match status" value="2"/>
</dbReference>
<dbReference type="InterPro" id="IPR013968">
    <property type="entry name" value="PKS_KR"/>
</dbReference>
<dbReference type="GO" id="GO:0031177">
    <property type="term" value="F:phosphopantetheine binding"/>
    <property type="evidence" value="ECO:0007669"/>
    <property type="project" value="InterPro"/>
</dbReference>
<feature type="domain" description="Carrier" evidence="5">
    <location>
        <begin position="643"/>
        <end position="720"/>
    </location>
</feature>
<dbReference type="RefSeq" id="WP_145817650.1">
    <property type="nucleotide sequence ID" value="NZ_AP023438.1"/>
</dbReference>
<evidence type="ECO:0000259" key="6">
    <source>
        <dbReference type="PROSITE" id="PS52004"/>
    </source>
</evidence>
<keyword evidence="3 7" id="KW-0808">Transferase</keyword>
<dbReference type="PROSITE" id="PS00606">
    <property type="entry name" value="KS3_1"/>
    <property type="match status" value="2"/>
</dbReference>
<dbReference type="FunFam" id="3.40.366.10:FF:000002">
    <property type="entry name" value="Probable polyketide synthase 2"/>
    <property type="match status" value="1"/>
</dbReference>
<dbReference type="EMBL" id="VLLP01000001">
    <property type="protein sequence ID" value="TWJ29018.1"/>
    <property type="molecule type" value="Genomic_DNA"/>
</dbReference>
<dbReference type="Gene3D" id="3.40.366.10">
    <property type="entry name" value="Malonyl-Coenzyme A Acyl Carrier Protein, domain 2"/>
    <property type="match status" value="1"/>
</dbReference>
<dbReference type="SUPFAM" id="SSF51735">
    <property type="entry name" value="NAD(P)-binding Rossmann-fold domains"/>
    <property type="match status" value="2"/>
</dbReference>